<reference evidence="6" key="1">
    <citation type="submission" date="2025-08" db="UniProtKB">
        <authorList>
            <consortium name="Ensembl"/>
        </authorList>
    </citation>
    <scope>IDENTIFICATION</scope>
</reference>
<dbReference type="InterPro" id="IPR036282">
    <property type="entry name" value="Glutathione-S-Trfase_C_sf"/>
</dbReference>
<evidence type="ECO:0000313" key="7">
    <source>
        <dbReference type="Proteomes" id="UP000694416"/>
    </source>
</evidence>
<reference evidence="6" key="2">
    <citation type="submission" date="2025-09" db="UniProtKB">
        <authorList>
            <consortium name="Ensembl"/>
        </authorList>
    </citation>
    <scope>IDENTIFICATION</scope>
</reference>
<keyword evidence="4" id="KW-0539">Nucleus</keyword>
<dbReference type="Gene3D" id="1.20.1050.10">
    <property type="match status" value="1"/>
</dbReference>
<dbReference type="GO" id="GO:0005634">
    <property type="term" value="C:nucleus"/>
    <property type="evidence" value="ECO:0007669"/>
    <property type="project" value="UniProtKB-SubCell"/>
</dbReference>
<evidence type="ECO:0000256" key="3">
    <source>
        <dbReference type="ARBA" id="ARBA00022553"/>
    </source>
</evidence>
<comment type="subcellular location">
    <subcellularLocation>
        <location evidence="2">Endomembrane system</location>
    </subcellularLocation>
    <subcellularLocation>
        <location evidence="1">Nucleus</location>
    </subcellularLocation>
</comment>
<dbReference type="GO" id="GO:0005254">
    <property type="term" value="F:chloride channel activity"/>
    <property type="evidence" value="ECO:0007669"/>
    <property type="project" value="UniProtKB-KW"/>
</dbReference>
<accession>A0A8C9GD50</accession>
<dbReference type="AlphaFoldDB" id="A0A8C9GD50"/>
<evidence type="ECO:0000256" key="2">
    <source>
        <dbReference type="ARBA" id="ARBA00004308"/>
    </source>
</evidence>
<name>A0A8C9GD50_9PRIM</name>
<feature type="region of interest" description="Disordered" evidence="5">
    <location>
        <begin position="1"/>
        <end position="66"/>
    </location>
</feature>
<dbReference type="PANTHER" id="PTHR45476">
    <property type="entry name" value="CHLORIDE INTRACELLULAR CHANNEL PROTEIN 6-RELATED"/>
    <property type="match status" value="1"/>
</dbReference>
<protein>
    <recommendedName>
        <fullName evidence="8">Chloride intracellular channel protein</fullName>
    </recommendedName>
</protein>
<evidence type="ECO:0000256" key="1">
    <source>
        <dbReference type="ARBA" id="ARBA00004123"/>
    </source>
</evidence>
<dbReference type="GO" id="GO:0034707">
    <property type="term" value="C:chloride channel complex"/>
    <property type="evidence" value="ECO:0007669"/>
    <property type="project" value="UniProtKB-KW"/>
</dbReference>
<dbReference type="Ensembl" id="ENSPTET00000003978.1">
    <property type="protein sequence ID" value="ENSPTEP00000002552.1"/>
    <property type="gene ID" value="ENSPTEG00000003018.1"/>
</dbReference>
<evidence type="ECO:0000256" key="4">
    <source>
        <dbReference type="ARBA" id="ARBA00023242"/>
    </source>
</evidence>
<keyword evidence="7" id="KW-1185">Reference proteome</keyword>
<sequence>MVARGARGEVLRSGGHGQLDAGLSSEHCSGSRQSEQPRSRRKSSSSSRRRYRSAAEPAMALSMPLERAEGGEQRYLKLSPKHPESNTAGMDIFVKFSAFIKNRRREANEALEKDLLKTLQKLDKYLNSPLPDEIDENSIEGIKFSTRKFLDGNEMTLANCNLLPKLHIVKVVAKKYHNFDIPKEMTGIWKYLTNAYSRDEFLNTCPSDKEVEIAYSDAKRPTK</sequence>
<keyword evidence="3" id="KW-0597">Phosphoprotein</keyword>
<dbReference type="PANTHER" id="PTHR45476:SF5">
    <property type="entry name" value="CHLORIDE INTRACELLULAR CHANNEL 4-RELATED"/>
    <property type="match status" value="1"/>
</dbReference>
<dbReference type="GO" id="GO:0016491">
    <property type="term" value="F:oxidoreductase activity"/>
    <property type="evidence" value="ECO:0007669"/>
    <property type="project" value="UniProtKB-KW"/>
</dbReference>
<proteinExistence type="predicted"/>
<dbReference type="PRINTS" id="PR01263">
    <property type="entry name" value="INTCLCHANNEL"/>
</dbReference>
<feature type="compositionally biased region" description="Basic residues" evidence="5">
    <location>
        <begin position="39"/>
        <end position="52"/>
    </location>
</feature>
<feature type="compositionally biased region" description="Basic and acidic residues" evidence="5">
    <location>
        <begin position="1"/>
        <end position="10"/>
    </location>
</feature>
<dbReference type="InterPro" id="IPR002946">
    <property type="entry name" value="CLIC"/>
</dbReference>
<evidence type="ECO:0000256" key="5">
    <source>
        <dbReference type="SAM" id="MobiDB-lite"/>
    </source>
</evidence>
<dbReference type="SUPFAM" id="SSF47616">
    <property type="entry name" value="GST C-terminal domain-like"/>
    <property type="match status" value="1"/>
</dbReference>
<dbReference type="Proteomes" id="UP000694416">
    <property type="component" value="Unplaced"/>
</dbReference>
<evidence type="ECO:0000313" key="6">
    <source>
        <dbReference type="Ensembl" id="ENSPTEP00000002552.1"/>
    </source>
</evidence>
<dbReference type="GO" id="GO:0005737">
    <property type="term" value="C:cytoplasm"/>
    <property type="evidence" value="ECO:0007669"/>
    <property type="project" value="UniProtKB-SubCell"/>
</dbReference>
<organism evidence="6 7">
    <name type="scientific">Piliocolobus tephrosceles</name>
    <name type="common">Ugandan red Colobus</name>
    <dbReference type="NCBI Taxonomy" id="591936"/>
    <lineage>
        <taxon>Eukaryota</taxon>
        <taxon>Metazoa</taxon>
        <taxon>Chordata</taxon>
        <taxon>Craniata</taxon>
        <taxon>Vertebrata</taxon>
        <taxon>Euteleostomi</taxon>
        <taxon>Mammalia</taxon>
        <taxon>Eutheria</taxon>
        <taxon>Euarchontoglires</taxon>
        <taxon>Primates</taxon>
        <taxon>Haplorrhini</taxon>
        <taxon>Catarrhini</taxon>
        <taxon>Cercopithecidae</taxon>
        <taxon>Colobinae</taxon>
        <taxon>Piliocolobus</taxon>
    </lineage>
</organism>
<evidence type="ECO:0008006" key="8">
    <source>
        <dbReference type="Google" id="ProtNLM"/>
    </source>
</evidence>